<dbReference type="EMBL" id="DF968221">
    <property type="protein sequence ID" value="GAP46841.1"/>
    <property type="molecule type" value="Genomic_DNA"/>
</dbReference>
<reference evidence="2" key="1">
    <citation type="journal article" date="2015" name="Genome Announc.">
        <title>Draft Genome Sequence of Thiostrepton-Producing Streptomyces azureus ATCC 14921.</title>
        <authorList>
            <person name="Sakihara K."/>
            <person name="Maeda J."/>
            <person name="Tashiro K."/>
            <person name="Fujino Y."/>
            <person name="Kuhara S."/>
            <person name="Ohshima T."/>
            <person name="Ogata S."/>
            <person name="Doi K."/>
        </authorList>
    </citation>
    <scope>NUCLEOTIDE SEQUENCE [LARGE SCALE GENOMIC DNA]</scope>
    <source>
        <strain evidence="2">ATCC14921</strain>
    </source>
</reference>
<protein>
    <submittedName>
        <fullName evidence="2">Uncharacterized protein</fullName>
    </submittedName>
</protein>
<feature type="compositionally biased region" description="Polar residues" evidence="1">
    <location>
        <begin position="72"/>
        <end position="81"/>
    </location>
</feature>
<organism evidence="2 3">
    <name type="scientific">Streptomyces azureus</name>
    <dbReference type="NCBI Taxonomy" id="146537"/>
    <lineage>
        <taxon>Bacteria</taxon>
        <taxon>Bacillati</taxon>
        <taxon>Actinomycetota</taxon>
        <taxon>Actinomycetes</taxon>
        <taxon>Kitasatosporales</taxon>
        <taxon>Streptomycetaceae</taxon>
        <taxon>Streptomyces</taxon>
    </lineage>
</organism>
<keyword evidence="3" id="KW-1185">Reference proteome</keyword>
<dbReference type="Proteomes" id="UP000053859">
    <property type="component" value="Unassembled WGS sequence"/>
</dbReference>
<dbReference type="PATRIC" id="fig|146537.3.peg.1666"/>
<evidence type="ECO:0000256" key="1">
    <source>
        <dbReference type="SAM" id="MobiDB-lite"/>
    </source>
</evidence>
<feature type="region of interest" description="Disordered" evidence="1">
    <location>
        <begin position="64"/>
        <end position="100"/>
    </location>
</feature>
<name>A0A0K8PG26_STRAJ</name>
<evidence type="ECO:0000313" key="2">
    <source>
        <dbReference type="EMBL" id="GAP46841.1"/>
    </source>
</evidence>
<evidence type="ECO:0000313" key="3">
    <source>
        <dbReference type="Proteomes" id="UP000053859"/>
    </source>
</evidence>
<proteinExistence type="predicted"/>
<dbReference type="AlphaFoldDB" id="A0A0K8PG26"/>
<gene>
    <name evidence="2" type="ORF">SAZU_1578</name>
</gene>
<sequence length="100" mass="10829">MPETTLPEALYRLVRSQMFSVWLRIETTPAAILGSGPVSRLTCVTLPSVVKLKETLESATVYRGSPRGLPAATSSPRTPQESAPCPRSSWGYSIARRPGV</sequence>
<accession>A0A0K8PG26</accession>